<dbReference type="KEGG" id="mpk:VL20_2810"/>
<evidence type="ECO:0000313" key="2">
    <source>
        <dbReference type="EMBL" id="AKV67860.1"/>
    </source>
</evidence>
<protein>
    <submittedName>
        <fullName evidence="2">Uncharacterized protein</fullName>
    </submittedName>
</protein>
<reference evidence="2 3" key="1">
    <citation type="journal article" date="2016" name="Stand. Genomic Sci.">
        <title>Complete genome sequence and genomic characterization of Microcystis panniformis FACHB 1757 by third-generation sequencing.</title>
        <authorList>
            <person name="Zhang J.Y."/>
            <person name="Guan R."/>
            <person name="Zhang H.J."/>
            <person name="Li H."/>
            <person name="Xiao P."/>
            <person name="Yu G.L."/>
            <person name="Du L."/>
            <person name="Cao D.M."/>
            <person name="Zhu B.C."/>
            <person name="Li R.H."/>
            <person name="Lu Z.H."/>
        </authorList>
    </citation>
    <scope>NUCLEOTIDE SEQUENCE [LARGE SCALE GENOMIC DNA]</scope>
    <source>
        <strain evidence="2 3">FACHB-1757</strain>
    </source>
</reference>
<dbReference type="EMBL" id="CP011339">
    <property type="protein sequence ID" value="AKV67860.1"/>
    <property type="molecule type" value="Genomic_DNA"/>
</dbReference>
<dbReference type="AlphaFoldDB" id="A0A0K1S1C6"/>
<evidence type="ECO:0000313" key="3">
    <source>
        <dbReference type="Proteomes" id="UP000068167"/>
    </source>
</evidence>
<dbReference type="Proteomes" id="UP000068167">
    <property type="component" value="Chromosome"/>
</dbReference>
<dbReference type="PATRIC" id="fig|1638788.3.peg.2822"/>
<sequence length="40" mass="4358">MLKNQRVKQLGVKNCQIPPPIGTPLNKGGRGDRTQNLSSI</sequence>
<keyword evidence="3" id="KW-1185">Reference proteome</keyword>
<evidence type="ECO:0000256" key="1">
    <source>
        <dbReference type="SAM" id="MobiDB-lite"/>
    </source>
</evidence>
<name>A0A0K1S1C6_9CHRO</name>
<proteinExistence type="predicted"/>
<gene>
    <name evidence="2" type="ORF">VL20_2810</name>
</gene>
<feature type="region of interest" description="Disordered" evidence="1">
    <location>
        <begin position="14"/>
        <end position="40"/>
    </location>
</feature>
<accession>A0A0K1S1C6</accession>
<organism evidence="2 3">
    <name type="scientific">Microcystis panniformis FACHB-1757</name>
    <dbReference type="NCBI Taxonomy" id="1638788"/>
    <lineage>
        <taxon>Bacteria</taxon>
        <taxon>Bacillati</taxon>
        <taxon>Cyanobacteriota</taxon>
        <taxon>Cyanophyceae</taxon>
        <taxon>Oscillatoriophycideae</taxon>
        <taxon>Chroococcales</taxon>
        <taxon>Microcystaceae</taxon>
        <taxon>Microcystis</taxon>
    </lineage>
</organism>